<dbReference type="Proteomes" id="UP001152622">
    <property type="component" value="Chromosome 19"/>
</dbReference>
<dbReference type="EMBL" id="JAINUF010000019">
    <property type="protein sequence ID" value="KAJ8336697.1"/>
    <property type="molecule type" value="Genomic_DNA"/>
</dbReference>
<keyword evidence="3" id="KW-1185">Reference proteome</keyword>
<comment type="caution">
    <text evidence="2">The sequence shown here is derived from an EMBL/GenBank/DDBJ whole genome shotgun (WGS) entry which is preliminary data.</text>
</comment>
<gene>
    <name evidence="2" type="ORF">SKAU_G00379170</name>
</gene>
<accession>A0A9Q1ED93</accession>
<evidence type="ECO:0000313" key="3">
    <source>
        <dbReference type="Proteomes" id="UP001152622"/>
    </source>
</evidence>
<dbReference type="AlphaFoldDB" id="A0A9Q1ED93"/>
<sequence>MIPPWTAMEETAPYSRASKVSRWGDGGPGVKAVWTSYCKMHFGSNRDAAEASGYLCHLSPAPFRTSNCQMQPPLFRIIPLLFMSVAMPLRAESHSHRVSVCTPGSHSDAASRDPLPSGSGPPAA</sequence>
<name>A0A9Q1ED93_SYNKA</name>
<evidence type="ECO:0000313" key="2">
    <source>
        <dbReference type="EMBL" id="KAJ8336697.1"/>
    </source>
</evidence>
<reference evidence="2" key="1">
    <citation type="journal article" date="2023" name="Science">
        <title>Genome structures resolve the early diversification of teleost fishes.</title>
        <authorList>
            <person name="Parey E."/>
            <person name="Louis A."/>
            <person name="Montfort J."/>
            <person name="Bouchez O."/>
            <person name="Roques C."/>
            <person name="Iampietro C."/>
            <person name="Lluch J."/>
            <person name="Castinel A."/>
            <person name="Donnadieu C."/>
            <person name="Desvignes T."/>
            <person name="Floi Bucao C."/>
            <person name="Jouanno E."/>
            <person name="Wen M."/>
            <person name="Mejri S."/>
            <person name="Dirks R."/>
            <person name="Jansen H."/>
            <person name="Henkel C."/>
            <person name="Chen W.J."/>
            <person name="Zahm M."/>
            <person name="Cabau C."/>
            <person name="Klopp C."/>
            <person name="Thompson A.W."/>
            <person name="Robinson-Rechavi M."/>
            <person name="Braasch I."/>
            <person name="Lecointre G."/>
            <person name="Bobe J."/>
            <person name="Postlethwait J.H."/>
            <person name="Berthelot C."/>
            <person name="Roest Crollius H."/>
            <person name="Guiguen Y."/>
        </authorList>
    </citation>
    <scope>NUCLEOTIDE SEQUENCE</scope>
    <source>
        <strain evidence="2">WJC10195</strain>
    </source>
</reference>
<protein>
    <submittedName>
        <fullName evidence="2">Uncharacterized protein</fullName>
    </submittedName>
</protein>
<organism evidence="2 3">
    <name type="scientific">Synaphobranchus kaupii</name>
    <name type="common">Kaup's arrowtooth eel</name>
    <dbReference type="NCBI Taxonomy" id="118154"/>
    <lineage>
        <taxon>Eukaryota</taxon>
        <taxon>Metazoa</taxon>
        <taxon>Chordata</taxon>
        <taxon>Craniata</taxon>
        <taxon>Vertebrata</taxon>
        <taxon>Euteleostomi</taxon>
        <taxon>Actinopterygii</taxon>
        <taxon>Neopterygii</taxon>
        <taxon>Teleostei</taxon>
        <taxon>Anguilliformes</taxon>
        <taxon>Synaphobranchidae</taxon>
        <taxon>Synaphobranchus</taxon>
    </lineage>
</organism>
<evidence type="ECO:0000256" key="1">
    <source>
        <dbReference type="SAM" id="MobiDB-lite"/>
    </source>
</evidence>
<feature type="region of interest" description="Disordered" evidence="1">
    <location>
        <begin position="96"/>
        <end position="124"/>
    </location>
</feature>
<proteinExistence type="predicted"/>